<dbReference type="Proteomes" id="UP000650467">
    <property type="component" value="Unassembled WGS sequence"/>
</dbReference>
<dbReference type="InterPro" id="IPR039749">
    <property type="entry name" value="NUB1"/>
</dbReference>
<feature type="compositionally biased region" description="Low complexity" evidence="1">
    <location>
        <begin position="699"/>
        <end position="712"/>
    </location>
</feature>
<feature type="compositionally biased region" description="Gly residues" evidence="1">
    <location>
        <begin position="1023"/>
        <end position="1035"/>
    </location>
</feature>
<dbReference type="PANTHER" id="PTHR12948:SF3">
    <property type="entry name" value="NEDD8 ULTIMATE BUSTER 1"/>
    <property type="match status" value="1"/>
</dbReference>
<feature type="compositionally biased region" description="Gly residues" evidence="1">
    <location>
        <begin position="235"/>
        <end position="244"/>
    </location>
</feature>
<keyword evidence="3" id="KW-1185">Reference proteome</keyword>
<accession>A0A835TFN3</accession>
<evidence type="ECO:0000256" key="1">
    <source>
        <dbReference type="SAM" id="MobiDB-lite"/>
    </source>
</evidence>
<dbReference type="OrthoDB" id="10674482at2759"/>
<feature type="compositionally biased region" description="Acidic residues" evidence="1">
    <location>
        <begin position="73"/>
        <end position="95"/>
    </location>
</feature>
<dbReference type="AlphaFoldDB" id="A0A835TFN3"/>
<feature type="region of interest" description="Disordered" evidence="1">
    <location>
        <begin position="1005"/>
        <end position="1048"/>
    </location>
</feature>
<feature type="compositionally biased region" description="Gly residues" evidence="1">
    <location>
        <begin position="1194"/>
        <end position="1213"/>
    </location>
</feature>
<gene>
    <name evidence="2" type="ORF">HXX76_006444</name>
</gene>
<dbReference type="PANTHER" id="PTHR12948">
    <property type="entry name" value="NEDD8 ULTIMATE BUSTER-1 BS4 PROTEIN"/>
    <property type="match status" value="1"/>
</dbReference>
<feature type="region of interest" description="Disordered" evidence="1">
    <location>
        <begin position="694"/>
        <end position="778"/>
    </location>
</feature>
<feature type="region of interest" description="Disordered" evidence="1">
    <location>
        <begin position="69"/>
        <end position="95"/>
    </location>
</feature>
<evidence type="ECO:0000313" key="2">
    <source>
        <dbReference type="EMBL" id="KAG2436925.1"/>
    </source>
</evidence>
<proteinExistence type="predicted"/>
<feature type="region of interest" description="Disordered" evidence="1">
    <location>
        <begin position="222"/>
        <end position="323"/>
    </location>
</feature>
<evidence type="ECO:0000313" key="3">
    <source>
        <dbReference type="Proteomes" id="UP000650467"/>
    </source>
</evidence>
<protein>
    <submittedName>
        <fullName evidence="2">Uncharacterized protein</fullName>
    </submittedName>
</protein>
<feature type="region of interest" description="Disordered" evidence="1">
    <location>
        <begin position="1193"/>
        <end position="1221"/>
    </location>
</feature>
<sequence>MAALTALIGLQERRRVAQLLDGHVDTSSTALRKATALVNASPSTAPLAERSRLLKASWRVRALLQNVRNVPQAEDDGTQDGADPDSAEAGSDDGLELEDGEVVVMARLDLDAVEDLADCLDRNATAADLDTLWAAVEVAAEQFKSGSIAVWPGLDGKRNVDPVAALHEEMARLHGVMQEAGRLVQHVAELELRDVRRVHLLRTRTDRVCKLATSAMTASSHIRLGDSDSDDNSGEVGGGGGSRCQGGTSAARSNGSAAEGDARARLSPRQPQLRDSAAGGGEQQQQQEASTQDPSGGSSGSGREGGGRGDSESSSGAASALRGAAGSAAAGEAASGITQTAADTGEAESEDAASAKVNAKAEAKRLKREQRAVADATTGWILGSVMLMLYQGLDFPGIVYGTSGHRLLTDLQYVTNGLRLGMRRLAHDEFGPPGGSGDDWRLQSVRWRVGVAEAQLQLLHKLAHVQVRLQLSVLLDDYCRDGWRTLPATAKAAAAVTGATAVAPAAPAPPPGTPATPPEQLLELYARCVLETDLIMSKGVTSSRSIWGSAAQKDKPIAELKVLAAAQDAKAHKRLRRKLARLGRTPLLNELVRAALAAELEAGRGQVAAARDAYRQAAAAAVAGAAAGQPAAHSAAGNAVQSAEADEQQQQQLAQAQQTLLNLEASQHMHGVLLKLCDWQEGVRQNSCDEERQRRLQRAAAPKAAHPTTTAAGLVEQGGGGGGGAGGGTDDEQGWTGCKRGTRPGGARGEQANGVGRHWSSDDDDGGSDDDESSDGDDLSLELALHLNPLQLRVQPGSFTFTATTEAAGGGAPPGGGCALLSSDGSVSTFTRAAVLSSNHLQGHRWWADVWKTLLSSWPTGVVPCTWGSTALYGTDASDGGYGGGGGGVPPAQRQRDAMALMRPNLQYLMYGVEEGMPFVALGSYTLALLLRHLVQLQARNTGAHVLQPTAIRAPGRHTQEDPHTLPGGAEPCVVVSQLGYEPCLRVKPRPHHVRDYLHAASPATAGSSAAESGSSSTAAAKSGGGKGGGGGGRHGQQQQQQQQPTKQLADLISELLEEDDYAQLVCKSCEDVAGAVLAISQVRQARQAEAAEVEAVKQGLAPPGPAASGAVATRLERLRKPVGFVVVISPESVVTPMSSIIKRDLLIDDPNFDPVLAGDMALLVTLLTEVDAGGRRVKSACMAQAQLHQELGAGRGGGGRGAGAGAAAGRGQGARVVRRR</sequence>
<feature type="compositionally biased region" description="Acidic residues" evidence="1">
    <location>
        <begin position="762"/>
        <end position="778"/>
    </location>
</feature>
<feature type="compositionally biased region" description="Low complexity" evidence="1">
    <location>
        <begin position="312"/>
        <end position="323"/>
    </location>
</feature>
<feature type="compositionally biased region" description="Low complexity" evidence="1">
    <location>
        <begin position="1005"/>
        <end position="1022"/>
    </location>
</feature>
<comment type="caution">
    <text evidence="2">The sequence shown here is derived from an EMBL/GenBank/DDBJ whole genome shotgun (WGS) entry which is preliminary data.</text>
</comment>
<feature type="compositionally biased region" description="Gly residues" evidence="1">
    <location>
        <begin position="716"/>
        <end position="728"/>
    </location>
</feature>
<dbReference type="EMBL" id="JAEHOC010000012">
    <property type="protein sequence ID" value="KAG2436925.1"/>
    <property type="molecule type" value="Genomic_DNA"/>
</dbReference>
<feature type="region of interest" description="Disordered" evidence="1">
    <location>
        <begin position="336"/>
        <end position="356"/>
    </location>
</feature>
<reference evidence="2" key="1">
    <citation type="journal article" date="2020" name="bioRxiv">
        <title>Comparative genomics of Chlamydomonas.</title>
        <authorList>
            <person name="Craig R.J."/>
            <person name="Hasan A.R."/>
            <person name="Ness R.W."/>
            <person name="Keightley P.D."/>
        </authorList>
    </citation>
    <scope>NUCLEOTIDE SEQUENCE</scope>
    <source>
        <strain evidence="2">SAG 7.73</strain>
    </source>
</reference>
<name>A0A835TFN3_CHLIN</name>
<organism evidence="2 3">
    <name type="scientific">Chlamydomonas incerta</name>
    <dbReference type="NCBI Taxonomy" id="51695"/>
    <lineage>
        <taxon>Eukaryota</taxon>
        <taxon>Viridiplantae</taxon>
        <taxon>Chlorophyta</taxon>
        <taxon>core chlorophytes</taxon>
        <taxon>Chlorophyceae</taxon>
        <taxon>CS clade</taxon>
        <taxon>Chlamydomonadales</taxon>
        <taxon>Chlamydomonadaceae</taxon>
        <taxon>Chlamydomonas</taxon>
    </lineage>
</organism>
<dbReference type="GO" id="GO:2000058">
    <property type="term" value="P:regulation of ubiquitin-dependent protein catabolic process"/>
    <property type="evidence" value="ECO:0007669"/>
    <property type="project" value="TreeGrafter"/>
</dbReference>
<feature type="compositionally biased region" description="Low complexity" evidence="1">
    <location>
        <begin position="1036"/>
        <end position="1048"/>
    </location>
</feature>